<evidence type="ECO:0000313" key="6">
    <source>
        <dbReference type="Proteomes" id="UP000189475"/>
    </source>
</evidence>
<sequence length="228" mass="25919">MPTDEHIYQQMRNAIVEHQLIPGTRLPEDKLSDAFGVSRTVTRKVLQRLALERFVTLQANKGAFVTQPTEKESLDVLNTRIMLEPLLIPAIVANWSDAHSHRFRAMIKQENQANANHQHEQAIQLTARFHFELAYLADNAIMANYIEQLCYRSSLIIAAYGSHSSVSCDCDDHAQLISLFEQQDTVAAQDWMVRHLDNIKASIQFEKDASVDVDFQALFAHSTPYAIQ</sequence>
<dbReference type="InterPro" id="IPR011711">
    <property type="entry name" value="GntR_C"/>
</dbReference>
<dbReference type="InterPro" id="IPR000524">
    <property type="entry name" value="Tscrpt_reg_HTH_GntR"/>
</dbReference>
<dbReference type="CDD" id="cd07377">
    <property type="entry name" value="WHTH_GntR"/>
    <property type="match status" value="1"/>
</dbReference>
<dbReference type="RefSeq" id="WP_077314258.1">
    <property type="nucleotide sequence ID" value="NZ_AP024888.1"/>
</dbReference>
<dbReference type="GO" id="GO:0003700">
    <property type="term" value="F:DNA-binding transcription factor activity"/>
    <property type="evidence" value="ECO:0007669"/>
    <property type="project" value="InterPro"/>
</dbReference>
<evidence type="ECO:0000256" key="2">
    <source>
        <dbReference type="ARBA" id="ARBA00023125"/>
    </source>
</evidence>
<feature type="domain" description="HTH gntR-type" evidence="4">
    <location>
        <begin position="1"/>
        <end position="68"/>
    </location>
</feature>
<evidence type="ECO:0000313" key="5">
    <source>
        <dbReference type="EMBL" id="SJL83843.1"/>
    </source>
</evidence>
<dbReference type="Proteomes" id="UP000189475">
    <property type="component" value="Unassembled WGS sequence"/>
</dbReference>
<name>A0A1R4B4L3_9VIBR</name>
<dbReference type="GO" id="GO:0003677">
    <property type="term" value="F:DNA binding"/>
    <property type="evidence" value="ECO:0007669"/>
    <property type="project" value="UniProtKB-KW"/>
</dbReference>
<dbReference type="SMART" id="SM00345">
    <property type="entry name" value="HTH_GNTR"/>
    <property type="match status" value="1"/>
</dbReference>
<protein>
    <submittedName>
        <fullName evidence="5">Putative HTH-type transcriptional regulator YdfH</fullName>
    </submittedName>
</protein>
<dbReference type="InterPro" id="IPR036388">
    <property type="entry name" value="WH-like_DNA-bd_sf"/>
</dbReference>
<dbReference type="PROSITE" id="PS50949">
    <property type="entry name" value="HTH_GNTR"/>
    <property type="match status" value="1"/>
</dbReference>
<dbReference type="InterPro" id="IPR036390">
    <property type="entry name" value="WH_DNA-bd_sf"/>
</dbReference>
<keyword evidence="3" id="KW-0804">Transcription</keyword>
<dbReference type="Gene3D" id="1.10.10.10">
    <property type="entry name" value="Winged helix-like DNA-binding domain superfamily/Winged helix DNA-binding domain"/>
    <property type="match status" value="1"/>
</dbReference>
<dbReference type="PANTHER" id="PTHR43537">
    <property type="entry name" value="TRANSCRIPTIONAL REGULATOR, GNTR FAMILY"/>
    <property type="match status" value="1"/>
</dbReference>
<dbReference type="STRING" id="1918946.VPAL9027_01822"/>
<accession>A0A1R4B4L3</accession>
<dbReference type="Pfam" id="PF07729">
    <property type="entry name" value="FCD"/>
    <property type="match status" value="1"/>
</dbReference>
<dbReference type="SMART" id="SM00895">
    <property type="entry name" value="FCD"/>
    <property type="match status" value="1"/>
</dbReference>
<evidence type="ECO:0000259" key="4">
    <source>
        <dbReference type="PROSITE" id="PS50949"/>
    </source>
</evidence>
<reference evidence="5 6" key="1">
    <citation type="submission" date="2017-02" db="EMBL/GenBank/DDBJ databases">
        <authorList>
            <person name="Peterson S.W."/>
        </authorList>
    </citation>
    <scope>NUCLEOTIDE SEQUENCE [LARGE SCALE GENOMIC DNA]</scope>
    <source>
        <strain evidence="5 6">CECT 9027</strain>
    </source>
</reference>
<evidence type="ECO:0000256" key="3">
    <source>
        <dbReference type="ARBA" id="ARBA00023163"/>
    </source>
</evidence>
<dbReference type="Pfam" id="PF00392">
    <property type="entry name" value="GntR"/>
    <property type="match status" value="1"/>
</dbReference>
<organism evidence="5 6">
    <name type="scientific">Vibrio palustris</name>
    <dbReference type="NCBI Taxonomy" id="1918946"/>
    <lineage>
        <taxon>Bacteria</taxon>
        <taxon>Pseudomonadati</taxon>
        <taxon>Pseudomonadota</taxon>
        <taxon>Gammaproteobacteria</taxon>
        <taxon>Vibrionales</taxon>
        <taxon>Vibrionaceae</taxon>
        <taxon>Vibrio</taxon>
    </lineage>
</organism>
<keyword evidence="1" id="KW-0805">Transcription regulation</keyword>
<keyword evidence="6" id="KW-1185">Reference proteome</keyword>
<evidence type="ECO:0000256" key="1">
    <source>
        <dbReference type="ARBA" id="ARBA00023015"/>
    </source>
</evidence>
<dbReference type="EMBL" id="FUFT01000005">
    <property type="protein sequence ID" value="SJL83843.1"/>
    <property type="molecule type" value="Genomic_DNA"/>
</dbReference>
<dbReference type="SUPFAM" id="SSF46785">
    <property type="entry name" value="Winged helix' DNA-binding domain"/>
    <property type="match status" value="1"/>
</dbReference>
<dbReference type="SUPFAM" id="SSF48008">
    <property type="entry name" value="GntR ligand-binding domain-like"/>
    <property type="match status" value="1"/>
</dbReference>
<dbReference type="AlphaFoldDB" id="A0A1R4B4L3"/>
<keyword evidence="2" id="KW-0238">DNA-binding</keyword>
<gene>
    <name evidence="5" type="primary">ydfH_1</name>
    <name evidence="5" type="ORF">VPAL9027_01822</name>
</gene>
<dbReference type="PANTHER" id="PTHR43537:SF53">
    <property type="entry name" value="HTH-TYPE TRANSCRIPTIONAL REPRESSOR NANR"/>
    <property type="match status" value="1"/>
</dbReference>
<dbReference type="OrthoDB" id="5243844at2"/>
<dbReference type="InterPro" id="IPR008920">
    <property type="entry name" value="TF_FadR/GntR_C"/>
</dbReference>
<proteinExistence type="predicted"/>
<dbReference type="Gene3D" id="1.20.120.530">
    <property type="entry name" value="GntR ligand-binding domain-like"/>
    <property type="match status" value="1"/>
</dbReference>